<protein>
    <submittedName>
        <fullName evidence="2">Uncharacterized protein</fullName>
    </submittedName>
</protein>
<proteinExistence type="predicted"/>
<evidence type="ECO:0000256" key="1">
    <source>
        <dbReference type="SAM" id="SignalP"/>
    </source>
</evidence>
<evidence type="ECO:0000313" key="2">
    <source>
        <dbReference type="EMBL" id="CAD8707362.1"/>
    </source>
</evidence>
<sequence length="107" mass="10787">MAPSVGPALAVLILLLVPLSAVDALAPTGRNSVTLGGDSSFYSPSKVFHSTEQASVSSPDLNGLCKAHTTAAACGKPCKWCSSAAVPSACYAPRAAARLPPGVFECK</sequence>
<dbReference type="EMBL" id="HBFC01016902">
    <property type="protein sequence ID" value="CAD8707362.1"/>
    <property type="molecule type" value="Transcribed_RNA"/>
</dbReference>
<reference evidence="2" key="1">
    <citation type="submission" date="2021-01" db="EMBL/GenBank/DDBJ databases">
        <authorList>
            <person name="Corre E."/>
            <person name="Pelletier E."/>
            <person name="Niang G."/>
            <person name="Scheremetjew M."/>
            <person name="Finn R."/>
            <person name="Kale V."/>
            <person name="Holt S."/>
            <person name="Cochrane G."/>
            <person name="Meng A."/>
            <person name="Brown T."/>
            <person name="Cohen L."/>
        </authorList>
    </citation>
    <scope>NUCLEOTIDE SEQUENCE</scope>
    <source>
        <strain evidence="2">SL-175</strain>
    </source>
</reference>
<keyword evidence="1" id="KW-0732">Signal</keyword>
<feature type="signal peptide" evidence="1">
    <location>
        <begin position="1"/>
        <end position="24"/>
    </location>
</feature>
<feature type="chain" id="PRO_5030799755" evidence="1">
    <location>
        <begin position="25"/>
        <end position="107"/>
    </location>
</feature>
<name>A0A7S0SHT1_9CHLO</name>
<gene>
    <name evidence="2" type="ORF">MANT1106_LOCUS10045</name>
</gene>
<dbReference type="AlphaFoldDB" id="A0A7S0SHT1"/>
<accession>A0A7S0SHT1</accession>
<organism evidence="2">
    <name type="scientific">Mantoniella antarctica</name>
    <dbReference type="NCBI Taxonomy" id="81844"/>
    <lineage>
        <taxon>Eukaryota</taxon>
        <taxon>Viridiplantae</taxon>
        <taxon>Chlorophyta</taxon>
        <taxon>Mamiellophyceae</taxon>
        <taxon>Mamiellales</taxon>
        <taxon>Mamiellaceae</taxon>
        <taxon>Mantoniella</taxon>
    </lineage>
</organism>